<dbReference type="EMBL" id="HE586118">
    <property type="protein sequence ID" value="CCD31836.1"/>
    <property type="molecule type" value="Genomic_DNA"/>
</dbReference>
<proteinExistence type="predicted"/>
<dbReference type="AlphaFoldDB" id="H1ZZM9"/>
<feature type="region of interest" description="Disordered" evidence="1">
    <location>
        <begin position="1"/>
        <end position="20"/>
    </location>
</feature>
<organism evidence="2">
    <name type="scientific">Streptomyces albus subsp. albus</name>
    <dbReference type="NCBI Taxonomy" id="67257"/>
    <lineage>
        <taxon>Bacteria</taxon>
        <taxon>Bacillati</taxon>
        <taxon>Actinomycetota</taxon>
        <taxon>Actinomycetes</taxon>
        <taxon>Kitasatosporales</taxon>
        <taxon>Streptomycetaceae</taxon>
        <taxon>Streptomyces</taxon>
    </lineage>
</organism>
<sequence length="20" mass="2232">MLRPTIRNASELGKIGRYGV</sequence>
<reference evidence="2" key="2">
    <citation type="submission" date="2011-08" db="EMBL/GenBank/DDBJ databases">
        <authorList>
            <person name="Samborskyy M."/>
        </authorList>
    </citation>
    <scope>NUCLEOTIDE SEQUENCE</scope>
    <source>
        <strain evidence="2">DSM 41398</strain>
    </source>
</reference>
<evidence type="ECO:0000313" key="2">
    <source>
        <dbReference type="EMBL" id="CCD31836.1"/>
    </source>
</evidence>
<name>H1ZZM9_9ACTN</name>
<accession>H1ZZM9</accession>
<evidence type="ECO:0000256" key="1">
    <source>
        <dbReference type="SAM" id="MobiDB-lite"/>
    </source>
</evidence>
<reference evidence="2" key="1">
    <citation type="journal article" date="2011" name="ChemBioChem">
        <title>A Late-Stage Intermediate in Salinomycin Biosynthesis Is Revealed by Specific Mutation in the Biosynthetic Gene Cluster.</title>
        <authorList>
            <person name="Yurkovich M.E."/>
            <person name="Tyrakis P.A."/>
            <person name="Hong H."/>
            <person name="Sun Y."/>
            <person name="Samborskyy M.V."/>
            <person name="Kamiya K."/>
            <person name="Leadlay P.F."/>
        </authorList>
    </citation>
    <scope>NUCLEOTIDE SEQUENCE</scope>
    <source>
        <strain evidence="2">DSM 41398</strain>
    </source>
</reference>
<protein>
    <submittedName>
        <fullName evidence="2">Uncharacterized protein</fullName>
    </submittedName>
</protein>